<evidence type="ECO:0000313" key="2">
    <source>
        <dbReference type="Proteomes" id="UP000237105"/>
    </source>
</evidence>
<dbReference type="Proteomes" id="UP000237105">
    <property type="component" value="Unassembled WGS sequence"/>
</dbReference>
<sequence length="65" mass="7292">ECHKIETIPPTPREVMDSRWKASEAGLLKLNTDATFGVELNKIRVGIFVRDHRSQVPGCAELLAF</sequence>
<comment type="caution">
    <text evidence="1">The sequence shown here is derived from an EMBL/GenBank/DDBJ whole genome shotgun (WGS) entry which is preliminary data.</text>
</comment>
<gene>
    <name evidence="1" type="ORF">PanWU01x14_262810</name>
</gene>
<accession>A0A2P5B7Y4</accession>
<proteinExistence type="predicted"/>
<dbReference type="AlphaFoldDB" id="A0A2P5B7Y4"/>
<name>A0A2P5B7Y4_PARAD</name>
<organism evidence="1 2">
    <name type="scientific">Parasponia andersonii</name>
    <name type="common">Sponia andersonii</name>
    <dbReference type="NCBI Taxonomy" id="3476"/>
    <lineage>
        <taxon>Eukaryota</taxon>
        <taxon>Viridiplantae</taxon>
        <taxon>Streptophyta</taxon>
        <taxon>Embryophyta</taxon>
        <taxon>Tracheophyta</taxon>
        <taxon>Spermatophyta</taxon>
        <taxon>Magnoliopsida</taxon>
        <taxon>eudicotyledons</taxon>
        <taxon>Gunneridae</taxon>
        <taxon>Pentapetalae</taxon>
        <taxon>rosids</taxon>
        <taxon>fabids</taxon>
        <taxon>Rosales</taxon>
        <taxon>Cannabaceae</taxon>
        <taxon>Parasponia</taxon>
    </lineage>
</organism>
<keyword evidence="2" id="KW-1185">Reference proteome</keyword>
<reference evidence="2" key="1">
    <citation type="submission" date="2016-06" db="EMBL/GenBank/DDBJ databases">
        <title>Parallel loss of symbiosis genes in relatives of nitrogen-fixing non-legume Parasponia.</title>
        <authorList>
            <person name="Van Velzen R."/>
            <person name="Holmer R."/>
            <person name="Bu F."/>
            <person name="Rutten L."/>
            <person name="Van Zeijl A."/>
            <person name="Liu W."/>
            <person name="Santuari L."/>
            <person name="Cao Q."/>
            <person name="Sharma T."/>
            <person name="Shen D."/>
            <person name="Roswanjaya Y."/>
            <person name="Wardhani T."/>
            <person name="Kalhor M.S."/>
            <person name="Jansen J."/>
            <person name="Van den Hoogen J."/>
            <person name="Gungor B."/>
            <person name="Hartog M."/>
            <person name="Hontelez J."/>
            <person name="Verver J."/>
            <person name="Yang W.-C."/>
            <person name="Schijlen E."/>
            <person name="Repin R."/>
            <person name="Schilthuizen M."/>
            <person name="Schranz E."/>
            <person name="Heidstra R."/>
            <person name="Miyata K."/>
            <person name="Fedorova E."/>
            <person name="Kohlen W."/>
            <person name="Bisseling T."/>
            <person name="Smit S."/>
            <person name="Geurts R."/>
        </authorList>
    </citation>
    <scope>NUCLEOTIDE SEQUENCE [LARGE SCALE GENOMIC DNA]</scope>
    <source>
        <strain evidence="2">cv. WU1-14</strain>
    </source>
</reference>
<dbReference type="EMBL" id="JXTB01000341">
    <property type="protein sequence ID" value="PON44908.1"/>
    <property type="molecule type" value="Genomic_DNA"/>
</dbReference>
<evidence type="ECO:0000313" key="1">
    <source>
        <dbReference type="EMBL" id="PON44908.1"/>
    </source>
</evidence>
<protein>
    <submittedName>
        <fullName evidence="1">Uncharacterized protein</fullName>
    </submittedName>
</protein>
<feature type="non-terminal residue" evidence="1">
    <location>
        <position position="1"/>
    </location>
</feature>